<dbReference type="EMBL" id="FPBJ01000011">
    <property type="protein sequence ID" value="SFU55162.1"/>
    <property type="molecule type" value="Genomic_DNA"/>
</dbReference>
<protein>
    <submittedName>
        <fullName evidence="1">Type VI secretion system protein ImpG</fullName>
    </submittedName>
</protein>
<dbReference type="OrthoDB" id="6437914at2"/>
<dbReference type="InterPro" id="IPR010272">
    <property type="entry name" value="T6SS_TssF"/>
</dbReference>
<dbReference type="RefSeq" id="WP_092550030.1">
    <property type="nucleotide sequence ID" value="NZ_CAWRBG010000037.1"/>
</dbReference>
<dbReference type="Proteomes" id="UP000242496">
    <property type="component" value="Unassembled WGS sequence"/>
</dbReference>
<sequence>MKNNKESMYLRERAYLRELAQRVAKDSPHLSDFLTLSHDPSIERVFEAFALLIARLRDKIEDDFPEITHGILSRIWPSALSPVPPTTVMQFHPTDGEHQGTVDIPAGTPVSADVNGQLLTFKTCRSLHIEPLIVRDRTVKKTGTHSEIVLTLCQTGTPSLVWQSGSLSFFLGTDNERAAQLSLWLDQHICDMYLRTQGEQRKLNSFPYGWHSLFDAPLLPMRNRTYAGLQLLLEYYALPHLYNFMTVDISDSCREVPLNADGSFELVFRFEGELPLDNVDDAFWPGCVPAIHLETLTSLPLPLSEGNHRYPLLLGESVQLFRLRDIQVVQQPDETQQRGSPCRYLSIGQFTPSSPSLAEDGEPETFYYLLQNERDLLGRLTHQLHFFDLTGKPAQHLPVLSVVGDILGYHTQAITLKPGEITLTQEGSPAHLNVHNILPVSADYPSLLQDNSGWPLLSCLSSPPVLLFATDSLKQFLRLFDPYPELSRPLSRHIRWHIDGIVRVEEHLTDRMKRGRPVRGHWVGLTLNPDCYHNPGEMYRFCRLIHEAMACFISQSTFVRLEVYTPDTRGVLWAFKEVYGARREM</sequence>
<reference evidence="2" key="1">
    <citation type="submission" date="2016-10" db="EMBL/GenBank/DDBJ databases">
        <authorList>
            <person name="Varghese N."/>
            <person name="Submissions S."/>
        </authorList>
    </citation>
    <scope>NUCLEOTIDE SEQUENCE [LARGE SCALE GENOMIC DNA]</scope>
    <source>
        <strain evidence="2">DSM 18168</strain>
    </source>
</reference>
<name>A0A1I7H3G3_9GAMM</name>
<gene>
    <name evidence="1" type="ORF">SAMN05421784_11131</name>
</gene>
<dbReference type="Pfam" id="PF05947">
    <property type="entry name" value="T6SS_TssF"/>
    <property type="match status" value="1"/>
</dbReference>
<dbReference type="PANTHER" id="PTHR35370:SF1">
    <property type="entry name" value="TYPE VI SECRETION SYSTEM COMPONENT TSSF1"/>
    <property type="match status" value="1"/>
</dbReference>
<organism evidence="1 2">
    <name type="scientific">Xenorhabdus koppenhoeferi</name>
    <dbReference type="NCBI Taxonomy" id="351659"/>
    <lineage>
        <taxon>Bacteria</taxon>
        <taxon>Pseudomonadati</taxon>
        <taxon>Pseudomonadota</taxon>
        <taxon>Gammaproteobacteria</taxon>
        <taxon>Enterobacterales</taxon>
        <taxon>Morganellaceae</taxon>
        <taxon>Xenorhabdus</taxon>
    </lineage>
</organism>
<keyword evidence="2" id="KW-1185">Reference proteome</keyword>
<accession>A0A1I7H3G3</accession>
<proteinExistence type="predicted"/>
<dbReference type="AlphaFoldDB" id="A0A1I7H3G3"/>
<evidence type="ECO:0000313" key="1">
    <source>
        <dbReference type="EMBL" id="SFU55162.1"/>
    </source>
</evidence>
<dbReference type="STRING" id="351659.SAMN05421784_11131"/>
<dbReference type="PANTHER" id="PTHR35370">
    <property type="entry name" value="CYTOPLASMIC PROTEIN-RELATED-RELATED"/>
    <property type="match status" value="1"/>
</dbReference>
<evidence type="ECO:0000313" key="2">
    <source>
        <dbReference type="Proteomes" id="UP000242496"/>
    </source>
</evidence>